<accession>A0A6I1ETQ7</accession>
<evidence type="ECO:0000259" key="8">
    <source>
        <dbReference type="Pfam" id="PF00206"/>
    </source>
</evidence>
<evidence type="ECO:0000256" key="2">
    <source>
        <dbReference type="ARBA" id="ARBA00004941"/>
    </source>
</evidence>
<dbReference type="PANTHER" id="PTHR43814:SF1">
    <property type="entry name" value="ARGININOSUCCINATE LYASE"/>
    <property type="match status" value="1"/>
</dbReference>
<evidence type="ECO:0000256" key="5">
    <source>
        <dbReference type="ARBA" id="ARBA00022605"/>
    </source>
</evidence>
<name>A0A6I1ETQ7_9BURK</name>
<dbReference type="CDD" id="cd01359">
    <property type="entry name" value="Argininosuccinate_lyase"/>
    <property type="match status" value="1"/>
</dbReference>
<dbReference type="Gene3D" id="1.20.200.10">
    <property type="entry name" value="Fumarase/aspartase (Central domain)"/>
    <property type="match status" value="1"/>
</dbReference>
<organism evidence="10 11">
    <name type="scientific">Sutterella seckii</name>
    <dbReference type="NCBI Taxonomy" id="1944635"/>
    <lineage>
        <taxon>Bacteria</taxon>
        <taxon>Pseudomonadati</taxon>
        <taxon>Pseudomonadota</taxon>
        <taxon>Betaproteobacteria</taxon>
        <taxon>Burkholderiales</taxon>
        <taxon>Sutterellaceae</taxon>
        <taxon>Sutterella</taxon>
    </lineage>
</organism>
<dbReference type="Gene3D" id="1.10.40.30">
    <property type="entry name" value="Fumarase/aspartase (C-terminal domain)"/>
    <property type="match status" value="1"/>
</dbReference>
<protein>
    <recommendedName>
        <fullName evidence="3 7">Argininosuccinate lyase</fullName>
        <shortName evidence="7">ASAL</shortName>
        <ecNumber evidence="3 7">4.3.2.1</ecNumber>
    </recommendedName>
    <alternativeName>
        <fullName evidence="7">Arginosuccinase</fullName>
    </alternativeName>
</protein>
<dbReference type="FunFam" id="1.20.200.10:FF:000015">
    <property type="entry name" value="argininosuccinate lyase isoform X2"/>
    <property type="match status" value="1"/>
</dbReference>
<evidence type="ECO:0000313" key="10">
    <source>
        <dbReference type="EMBL" id="KAB7662279.1"/>
    </source>
</evidence>
<dbReference type="NCBIfam" id="TIGR00838">
    <property type="entry name" value="argH"/>
    <property type="match status" value="1"/>
</dbReference>
<dbReference type="InterPro" id="IPR029419">
    <property type="entry name" value="Arg_succ_lyase_C"/>
</dbReference>
<dbReference type="OrthoDB" id="9769623at2"/>
<dbReference type="GO" id="GO:0004056">
    <property type="term" value="F:argininosuccinate lyase activity"/>
    <property type="evidence" value="ECO:0007669"/>
    <property type="project" value="UniProtKB-UniRule"/>
</dbReference>
<dbReference type="InterPro" id="IPR022761">
    <property type="entry name" value="Fumarate_lyase_N"/>
</dbReference>
<dbReference type="SUPFAM" id="SSF48557">
    <property type="entry name" value="L-aspartase-like"/>
    <property type="match status" value="1"/>
</dbReference>
<dbReference type="UniPathway" id="UPA00068">
    <property type="reaction ID" value="UER00114"/>
</dbReference>
<evidence type="ECO:0000259" key="9">
    <source>
        <dbReference type="Pfam" id="PF14698"/>
    </source>
</evidence>
<proteinExistence type="inferred from homology"/>
<keyword evidence="4 7" id="KW-0055">Arginine biosynthesis</keyword>
<dbReference type="HAMAP" id="MF_00006">
    <property type="entry name" value="Arg_succ_lyase"/>
    <property type="match status" value="1"/>
</dbReference>
<dbReference type="InterPro" id="IPR024083">
    <property type="entry name" value="Fumarase/histidase_N"/>
</dbReference>
<evidence type="ECO:0000256" key="1">
    <source>
        <dbReference type="ARBA" id="ARBA00000985"/>
    </source>
</evidence>
<gene>
    <name evidence="7 10" type="primary">argH</name>
    <name evidence="10" type="ORF">GBM95_02990</name>
</gene>
<feature type="domain" description="Argininosuccinate lyase C-terminal" evidence="9">
    <location>
        <begin position="368"/>
        <end position="435"/>
    </location>
</feature>
<evidence type="ECO:0000256" key="6">
    <source>
        <dbReference type="ARBA" id="ARBA00023239"/>
    </source>
</evidence>
<dbReference type="FunFam" id="1.10.40.30:FF:000001">
    <property type="entry name" value="Argininosuccinate lyase"/>
    <property type="match status" value="1"/>
</dbReference>
<evidence type="ECO:0000256" key="7">
    <source>
        <dbReference type="HAMAP-Rule" id="MF_00006"/>
    </source>
</evidence>
<dbReference type="GO" id="GO:0042450">
    <property type="term" value="P:L-arginine biosynthetic process via ornithine"/>
    <property type="evidence" value="ECO:0007669"/>
    <property type="project" value="UniProtKB-UniRule"/>
</dbReference>
<sequence>MSNQESKSRSGRFDLPANELVEKFNATIPFEQRVCPFDIQDSQAHATMLARQGIISKEDAEAICAGLDQVAAEIRAGKFVFSVKDEDIHMAIEKRMTEIVGPAGGRLHTGRSRNDQTTTSTKMYLRHAIREVQKGIRALQAEFIAIARANMTVIMPGYTHMQTGQPILFSHWMMAFFWMMERDFTRFGDLYRRMGRCPLGAAALAGTDFPIDREYTAERLGFEGPTENSIDSVSDRDHMVEFNAAAAMCYMHLSRLAEELVTFSTQEFKFVELSDDFCTGSSIMPQKKNPDIAEKIRGKTGRMYGNLMAMLTIMKGIPLAYNTDLSEDKEQVFDSIDTLLDSLAIMTPMIAKMRVNSPKMRASADLGYANATDLADYLAKKGIPFREAHHIVGAMVNYGIKHGKRLDDFTMEEYRSFSDKIEEDIREEINLETCVRARRSFGGTAPERVAEQLGRAEAVLAREDEELKR</sequence>
<feature type="domain" description="Fumarate lyase N-terminal" evidence="8">
    <location>
        <begin position="11"/>
        <end position="305"/>
    </location>
</feature>
<comment type="caution">
    <text evidence="10">The sequence shown here is derived from an EMBL/GenBank/DDBJ whole genome shotgun (WGS) entry which is preliminary data.</text>
</comment>
<dbReference type="GO" id="GO:0005829">
    <property type="term" value="C:cytosol"/>
    <property type="evidence" value="ECO:0007669"/>
    <property type="project" value="TreeGrafter"/>
</dbReference>
<dbReference type="Proteomes" id="UP000430564">
    <property type="component" value="Unassembled WGS sequence"/>
</dbReference>
<reference evidence="10 11" key="1">
    <citation type="submission" date="2019-10" db="EMBL/GenBank/DDBJ databases">
        <title>Genome diversity of Sutterella seckii.</title>
        <authorList>
            <person name="Chaplin A.V."/>
            <person name="Sokolova S.R."/>
            <person name="Mosin K.A."/>
            <person name="Ivanova E.L."/>
            <person name="Kochetkova T.O."/>
            <person name="Goltsov A.Y."/>
            <person name="Trofimov D.Y."/>
            <person name="Efimov B.A."/>
        </authorList>
    </citation>
    <scope>NUCLEOTIDE SEQUENCE [LARGE SCALE GENOMIC DNA]</scope>
    <source>
        <strain evidence="10 11">ASD393</strain>
    </source>
</reference>
<dbReference type="EC" id="4.3.2.1" evidence="3 7"/>
<comment type="pathway">
    <text evidence="2 7">Amino-acid biosynthesis; L-arginine biosynthesis; L-arginine from L-ornithine and carbamoyl phosphate: step 3/3.</text>
</comment>
<evidence type="ECO:0000256" key="3">
    <source>
        <dbReference type="ARBA" id="ARBA00012338"/>
    </source>
</evidence>
<dbReference type="InterPro" id="IPR008948">
    <property type="entry name" value="L-Aspartase-like"/>
</dbReference>
<dbReference type="InterPro" id="IPR020557">
    <property type="entry name" value="Fumarate_lyase_CS"/>
</dbReference>
<dbReference type="PRINTS" id="PR00145">
    <property type="entry name" value="ARGSUCLYASE"/>
</dbReference>
<comment type="subcellular location">
    <subcellularLocation>
        <location evidence="7">Cytoplasm</location>
    </subcellularLocation>
</comment>
<dbReference type="Pfam" id="PF14698">
    <property type="entry name" value="ASL_C2"/>
    <property type="match status" value="1"/>
</dbReference>
<dbReference type="Gene3D" id="1.10.275.10">
    <property type="entry name" value="Fumarase/aspartase (N-terminal domain)"/>
    <property type="match status" value="1"/>
</dbReference>
<evidence type="ECO:0000256" key="4">
    <source>
        <dbReference type="ARBA" id="ARBA00022571"/>
    </source>
</evidence>
<dbReference type="PANTHER" id="PTHR43814">
    <property type="entry name" value="ARGININOSUCCINATE LYASE"/>
    <property type="match status" value="1"/>
</dbReference>
<comment type="catalytic activity">
    <reaction evidence="1 7">
        <text>2-(N(omega)-L-arginino)succinate = fumarate + L-arginine</text>
        <dbReference type="Rhea" id="RHEA:24020"/>
        <dbReference type="ChEBI" id="CHEBI:29806"/>
        <dbReference type="ChEBI" id="CHEBI:32682"/>
        <dbReference type="ChEBI" id="CHEBI:57472"/>
        <dbReference type="EC" id="4.3.2.1"/>
    </reaction>
</comment>
<dbReference type="EMBL" id="WEHX01000009">
    <property type="protein sequence ID" value="KAB7662279.1"/>
    <property type="molecule type" value="Genomic_DNA"/>
</dbReference>
<dbReference type="PROSITE" id="PS00163">
    <property type="entry name" value="FUMARATE_LYASES"/>
    <property type="match status" value="1"/>
</dbReference>
<dbReference type="PRINTS" id="PR00149">
    <property type="entry name" value="FUMRATELYASE"/>
</dbReference>
<dbReference type="AlphaFoldDB" id="A0A6I1ETQ7"/>
<dbReference type="Pfam" id="PF00206">
    <property type="entry name" value="Lyase_1"/>
    <property type="match status" value="1"/>
</dbReference>
<keyword evidence="6 7" id="KW-0456">Lyase</keyword>
<dbReference type="InterPro" id="IPR000362">
    <property type="entry name" value="Fumarate_lyase_fam"/>
</dbReference>
<evidence type="ECO:0000313" key="11">
    <source>
        <dbReference type="Proteomes" id="UP000430564"/>
    </source>
</evidence>
<dbReference type="InterPro" id="IPR009049">
    <property type="entry name" value="Argininosuccinate_lyase"/>
</dbReference>
<comment type="similarity">
    <text evidence="7">Belongs to the lyase 1 family. Argininosuccinate lyase subfamily.</text>
</comment>
<keyword evidence="5 7" id="KW-0028">Amino-acid biosynthesis</keyword>
<keyword evidence="7" id="KW-0963">Cytoplasm</keyword>
<dbReference type="RefSeq" id="WP_152157725.1">
    <property type="nucleotide sequence ID" value="NZ_WEHX01000009.1"/>
</dbReference>